<evidence type="ECO:0000256" key="3">
    <source>
        <dbReference type="ARBA" id="ARBA00023015"/>
    </source>
</evidence>
<evidence type="ECO:0000256" key="2">
    <source>
        <dbReference type="ARBA" id="ARBA00023012"/>
    </source>
</evidence>
<keyword evidence="1 6" id="KW-0597">Phosphoprotein</keyword>
<dbReference type="AlphaFoldDB" id="A0A4R2GW78"/>
<keyword evidence="3" id="KW-0805">Transcription regulation</keyword>
<dbReference type="InterPro" id="IPR039420">
    <property type="entry name" value="WalR-like"/>
</dbReference>
<name>A0A4R2GW78_9HYPH</name>
<accession>A0A4R2GW78</accession>
<dbReference type="CDD" id="cd17574">
    <property type="entry name" value="REC_OmpR"/>
    <property type="match status" value="1"/>
</dbReference>
<evidence type="ECO:0000256" key="5">
    <source>
        <dbReference type="ARBA" id="ARBA00023163"/>
    </source>
</evidence>
<dbReference type="GO" id="GO:0006355">
    <property type="term" value="P:regulation of DNA-templated transcription"/>
    <property type="evidence" value="ECO:0007669"/>
    <property type="project" value="InterPro"/>
</dbReference>
<evidence type="ECO:0000313" key="11">
    <source>
        <dbReference type="Proteomes" id="UP000294881"/>
    </source>
</evidence>
<dbReference type="SUPFAM" id="SSF46894">
    <property type="entry name" value="C-terminal effector domain of the bipartite response regulators"/>
    <property type="match status" value="1"/>
</dbReference>
<dbReference type="SMART" id="SM00862">
    <property type="entry name" value="Trans_reg_C"/>
    <property type="match status" value="1"/>
</dbReference>
<dbReference type="RefSeq" id="WP_132003015.1">
    <property type="nucleotide sequence ID" value="NZ_JBHUNN010000002.1"/>
</dbReference>
<dbReference type="InterPro" id="IPR016032">
    <property type="entry name" value="Sig_transdc_resp-reg_C-effctor"/>
</dbReference>
<dbReference type="PROSITE" id="PS51755">
    <property type="entry name" value="OMPR_PHOB"/>
    <property type="match status" value="1"/>
</dbReference>
<evidence type="ECO:0000256" key="6">
    <source>
        <dbReference type="PROSITE-ProRule" id="PRU00169"/>
    </source>
</evidence>
<dbReference type="GO" id="GO:0032993">
    <property type="term" value="C:protein-DNA complex"/>
    <property type="evidence" value="ECO:0007669"/>
    <property type="project" value="TreeGrafter"/>
</dbReference>
<keyword evidence="2" id="KW-0902">Two-component regulatory system</keyword>
<dbReference type="PANTHER" id="PTHR48111:SF4">
    <property type="entry name" value="DNA-BINDING DUAL TRANSCRIPTIONAL REGULATOR OMPR"/>
    <property type="match status" value="1"/>
</dbReference>
<keyword evidence="5" id="KW-0804">Transcription</keyword>
<dbReference type="GO" id="GO:0000156">
    <property type="term" value="F:phosphorelay response regulator activity"/>
    <property type="evidence" value="ECO:0007669"/>
    <property type="project" value="TreeGrafter"/>
</dbReference>
<dbReference type="InterPro" id="IPR036388">
    <property type="entry name" value="WH-like_DNA-bd_sf"/>
</dbReference>
<organism evidence="10 11">
    <name type="scientific">Camelimonas lactis</name>
    <dbReference type="NCBI Taxonomy" id="659006"/>
    <lineage>
        <taxon>Bacteria</taxon>
        <taxon>Pseudomonadati</taxon>
        <taxon>Pseudomonadota</taxon>
        <taxon>Alphaproteobacteria</taxon>
        <taxon>Hyphomicrobiales</taxon>
        <taxon>Chelatococcaceae</taxon>
        <taxon>Camelimonas</taxon>
    </lineage>
</organism>
<keyword evidence="4 7" id="KW-0238">DNA-binding</keyword>
<dbReference type="InterPro" id="IPR001867">
    <property type="entry name" value="OmpR/PhoB-type_DNA-bd"/>
</dbReference>
<feature type="domain" description="Response regulatory" evidence="8">
    <location>
        <begin position="12"/>
        <end position="125"/>
    </location>
</feature>
<dbReference type="PROSITE" id="PS50110">
    <property type="entry name" value="RESPONSE_REGULATORY"/>
    <property type="match status" value="1"/>
</dbReference>
<protein>
    <submittedName>
        <fullName evidence="10">Two-component system torCAD operon response regulator TorR</fullName>
    </submittedName>
</protein>
<dbReference type="EMBL" id="SLWL01000002">
    <property type="protein sequence ID" value="TCO15076.1"/>
    <property type="molecule type" value="Genomic_DNA"/>
</dbReference>
<keyword evidence="11" id="KW-1185">Reference proteome</keyword>
<reference evidence="10 11" key="1">
    <citation type="submission" date="2019-03" db="EMBL/GenBank/DDBJ databases">
        <title>Genomic Encyclopedia of Type Strains, Phase IV (KMG-IV): sequencing the most valuable type-strain genomes for metagenomic binning, comparative biology and taxonomic classification.</title>
        <authorList>
            <person name="Goeker M."/>
        </authorList>
    </citation>
    <scope>NUCLEOTIDE SEQUENCE [LARGE SCALE GENOMIC DNA]</scope>
    <source>
        <strain evidence="10 11">DSM 22958</strain>
    </source>
</reference>
<proteinExistence type="predicted"/>
<dbReference type="OrthoDB" id="9784252at2"/>
<dbReference type="InterPro" id="IPR001789">
    <property type="entry name" value="Sig_transdc_resp-reg_receiver"/>
</dbReference>
<feature type="DNA-binding region" description="OmpR/PhoB-type" evidence="7">
    <location>
        <begin position="134"/>
        <end position="238"/>
    </location>
</feature>
<evidence type="ECO:0000259" key="8">
    <source>
        <dbReference type="PROSITE" id="PS50110"/>
    </source>
</evidence>
<sequence length="243" mass="26473">MQNASPDEPPVRTLLVEDDADLRQGLADYLRLSGVHVTEAGSGVGFYRALRGGDFDVAILDVNLPDVSGFELARDLAPERGVGVIMLTARTGRDDRMRGYAEGADIYLTKPVDSEELLHVTRNLARRVRDARASQQEAADDARPDGWRIDAGRQQLLSPDGVAIPLSGRELMLLERMAEAGGDTVPRLALAQRLGYGDVSAESRSLDAVLRRLRQKSADCGVELPLRAVHAVGLRFMGRLYLG</sequence>
<dbReference type="Pfam" id="PF00072">
    <property type="entry name" value="Response_reg"/>
    <property type="match status" value="1"/>
</dbReference>
<evidence type="ECO:0000259" key="9">
    <source>
        <dbReference type="PROSITE" id="PS51755"/>
    </source>
</evidence>
<evidence type="ECO:0000313" key="10">
    <source>
        <dbReference type="EMBL" id="TCO15076.1"/>
    </source>
</evidence>
<dbReference type="Gene3D" id="3.40.50.2300">
    <property type="match status" value="1"/>
</dbReference>
<dbReference type="SMART" id="SM00448">
    <property type="entry name" value="REC"/>
    <property type="match status" value="1"/>
</dbReference>
<dbReference type="SUPFAM" id="SSF52172">
    <property type="entry name" value="CheY-like"/>
    <property type="match status" value="1"/>
</dbReference>
<dbReference type="Gene3D" id="1.10.10.10">
    <property type="entry name" value="Winged helix-like DNA-binding domain superfamily/Winged helix DNA-binding domain"/>
    <property type="match status" value="1"/>
</dbReference>
<dbReference type="Proteomes" id="UP000294881">
    <property type="component" value="Unassembled WGS sequence"/>
</dbReference>
<evidence type="ECO:0000256" key="1">
    <source>
        <dbReference type="ARBA" id="ARBA00022553"/>
    </source>
</evidence>
<dbReference type="GO" id="GO:0005829">
    <property type="term" value="C:cytosol"/>
    <property type="evidence" value="ECO:0007669"/>
    <property type="project" value="TreeGrafter"/>
</dbReference>
<evidence type="ECO:0000256" key="7">
    <source>
        <dbReference type="PROSITE-ProRule" id="PRU01091"/>
    </source>
</evidence>
<evidence type="ECO:0000256" key="4">
    <source>
        <dbReference type="ARBA" id="ARBA00023125"/>
    </source>
</evidence>
<feature type="domain" description="OmpR/PhoB-type" evidence="9">
    <location>
        <begin position="134"/>
        <end position="238"/>
    </location>
</feature>
<dbReference type="GO" id="GO:0000976">
    <property type="term" value="F:transcription cis-regulatory region binding"/>
    <property type="evidence" value="ECO:0007669"/>
    <property type="project" value="TreeGrafter"/>
</dbReference>
<dbReference type="PANTHER" id="PTHR48111">
    <property type="entry name" value="REGULATOR OF RPOS"/>
    <property type="match status" value="1"/>
</dbReference>
<gene>
    <name evidence="10" type="ORF">EV666_10252</name>
</gene>
<comment type="caution">
    <text evidence="10">The sequence shown here is derived from an EMBL/GenBank/DDBJ whole genome shotgun (WGS) entry which is preliminary data.</text>
</comment>
<feature type="modified residue" description="4-aspartylphosphate" evidence="6">
    <location>
        <position position="61"/>
    </location>
</feature>
<dbReference type="InterPro" id="IPR011006">
    <property type="entry name" value="CheY-like_superfamily"/>
</dbReference>